<evidence type="ECO:0000313" key="3">
    <source>
        <dbReference type="EMBL" id="WTP49599.1"/>
    </source>
</evidence>
<name>A0ABZ1JHU3_9ACTN</name>
<dbReference type="Proteomes" id="UP001432166">
    <property type="component" value="Chromosome"/>
</dbReference>
<reference evidence="3" key="1">
    <citation type="submission" date="2022-10" db="EMBL/GenBank/DDBJ databases">
        <title>The complete genomes of actinobacterial strains from the NBC collection.</title>
        <authorList>
            <person name="Joergensen T.S."/>
            <person name="Alvarez Arevalo M."/>
            <person name="Sterndorff E.B."/>
            <person name="Faurdal D."/>
            <person name="Vuksanovic O."/>
            <person name="Mourched A.-S."/>
            <person name="Charusanti P."/>
            <person name="Shaw S."/>
            <person name="Blin K."/>
            <person name="Weber T."/>
        </authorList>
    </citation>
    <scope>NUCLEOTIDE SEQUENCE</scope>
    <source>
        <strain evidence="3">NBC_00189</strain>
    </source>
</reference>
<dbReference type="Pfam" id="PF14332">
    <property type="entry name" value="DUF4388"/>
    <property type="match status" value="1"/>
</dbReference>
<protein>
    <recommendedName>
        <fullName evidence="2">PatA-like N-terminal domain-containing protein</fullName>
    </recommendedName>
</protein>
<organism evidence="3 4">
    <name type="scientific">Streptomyces tauricus</name>
    <dbReference type="NCBI Taxonomy" id="68274"/>
    <lineage>
        <taxon>Bacteria</taxon>
        <taxon>Bacillati</taxon>
        <taxon>Actinomycetota</taxon>
        <taxon>Actinomycetes</taxon>
        <taxon>Kitasatosporales</taxon>
        <taxon>Streptomycetaceae</taxon>
        <taxon>Streptomyces</taxon>
        <taxon>Streptomyces aurantiacus group</taxon>
    </lineage>
</organism>
<feature type="compositionally biased region" description="Basic and acidic residues" evidence="1">
    <location>
        <begin position="277"/>
        <end position="311"/>
    </location>
</feature>
<evidence type="ECO:0000256" key="1">
    <source>
        <dbReference type="SAM" id="MobiDB-lite"/>
    </source>
</evidence>
<dbReference type="RefSeq" id="WP_328937657.1">
    <property type="nucleotide sequence ID" value="NZ_CP108133.1"/>
</dbReference>
<evidence type="ECO:0000259" key="2">
    <source>
        <dbReference type="Pfam" id="PF14332"/>
    </source>
</evidence>
<feature type="domain" description="PatA-like N-terminal" evidence="2">
    <location>
        <begin position="8"/>
        <end position="143"/>
    </location>
</feature>
<dbReference type="EMBL" id="CP108133">
    <property type="protein sequence ID" value="WTP49599.1"/>
    <property type="molecule type" value="Genomic_DNA"/>
</dbReference>
<gene>
    <name evidence="3" type="ORF">OG288_15590</name>
</gene>
<proteinExistence type="predicted"/>
<accession>A0ABZ1JHU3</accession>
<keyword evidence="4" id="KW-1185">Reference proteome</keyword>
<feature type="region of interest" description="Disordered" evidence="1">
    <location>
        <begin position="224"/>
        <end position="347"/>
    </location>
</feature>
<sequence>MTTAEARNLPALLQGLHEDGHSGTVRVSGSPGGTIHLRGGLIVAVETPGAPTATSVLLTPGRVDDETWLAACAAEPDTDRLGGYLVSAGLIGAAELEVVCTAAVFDAAFAVAIGPPGGWTLDGPEPTLHAGSGVEPRRLTEETTRRIVRLSGAWGAPGELARIRPAAVPDAGLRRGLSDRHRAVLSTVNGRRTARDMAFTLGRGLYAIMLDLTRLEAQGLIRWETGGPSEGRPSTAPRVLPARGAPDAPATNTPQAEPTTKAAPLPRRTRGGASWPGDDRTGASRPRDGQPRAAGAREGEPREALVRDGRAHAAHVPDGQAREGPPGQAPVEGSDALPAGTTGGHGG</sequence>
<evidence type="ECO:0000313" key="4">
    <source>
        <dbReference type="Proteomes" id="UP001432166"/>
    </source>
</evidence>
<dbReference type="InterPro" id="IPR025497">
    <property type="entry name" value="PatA-like_N"/>
</dbReference>